<dbReference type="PRINTS" id="PR00080">
    <property type="entry name" value="SDRFAMILY"/>
</dbReference>
<dbReference type="SMART" id="SM00822">
    <property type="entry name" value="PKS_KR"/>
    <property type="match status" value="1"/>
</dbReference>
<dbReference type="SUPFAM" id="SSF51735">
    <property type="entry name" value="NAD(P)-binding Rossmann-fold domains"/>
    <property type="match status" value="1"/>
</dbReference>
<dbReference type="InterPro" id="IPR036291">
    <property type="entry name" value="NAD(P)-bd_dom_sf"/>
</dbReference>
<comment type="similarity">
    <text evidence="1 3">Belongs to the short-chain dehydrogenases/reductases (SDR) family.</text>
</comment>
<dbReference type="Gene3D" id="3.40.50.720">
    <property type="entry name" value="NAD(P)-binding Rossmann-like Domain"/>
    <property type="match status" value="1"/>
</dbReference>
<dbReference type="PANTHER" id="PTHR43669:SF3">
    <property type="entry name" value="ALCOHOL DEHYDROGENASE, PUTATIVE (AFU_ORTHOLOGUE AFUA_3G03445)-RELATED"/>
    <property type="match status" value="1"/>
</dbReference>
<organism evidence="5 6">
    <name type="scientific">Ideonella dechloratans</name>
    <dbReference type="NCBI Taxonomy" id="36863"/>
    <lineage>
        <taxon>Bacteria</taxon>
        <taxon>Pseudomonadati</taxon>
        <taxon>Pseudomonadota</taxon>
        <taxon>Betaproteobacteria</taxon>
        <taxon>Burkholderiales</taxon>
        <taxon>Sphaerotilaceae</taxon>
        <taxon>Ideonella</taxon>
    </lineage>
</organism>
<evidence type="ECO:0000256" key="2">
    <source>
        <dbReference type="ARBA" id="ARBA00023002"/>
    </source>
</evidence>
<keyword evidence="2" id="KW-0560">Oxidoreductase</keyword>
<dbReference type="RefSeq" id="WP_151125425.1">
    <property type="nucleotide sequence ID" value="NZ_CP088081.1"/>
</dbReference>
<proteinExistence type="inferred from homology"/>
<feature type="domain" description="Ketoreductase" evidence="4">
    <location>
        <begin position="8"/>
        <end position="175"/>
    </location>
</feature>
<accession>A0A643F9A9</accession>
<dbReference type="PRINTS" id="PR00081">
    <property type="entry name" value="GDHRDH"/>
</dbReference>
<dbReference type="PROSITE" id="PS00061">
    <property type="entry name" value="ADH_SHORT"/>
    <property type="match status" value="1"/>
</dbReference>
<dbReference type="Proteomes" id="UP000430120">
    <property type="component" value="Unassembled WGS sequence"/>
</dbReference>
<protein>
    <submittedName>
        <fullName evidence="5">SDR family oxidoreductase</fullName>
    </submittedName>
</protein>
<dbReference type="OrthoDB" id="9789083at2"/>
<evidence type="ECO:0000259" key="4">
    <source>
        <dbReference type="SMART" id="SM00822"/>
    </source>
</evidence>
<dbReference type="InterPro" id="IPR002347">
    <property type="entry name" value="SDR_fam"/>
</dbReference>
<dbReference type="AlphaFoldDB" id="A0A643F9A9"/>
<dbReference type="InterPro" id="IPR020904">
    <property type="entry name" value="Sc_DH/Rdtase_CS"/>
</dbReference>
<dbReference type="GO" id="GO:0016491">
    <property type="term" value="F:oxidoreductase activity"/>
    <property type="evidence" value="ECO:0007669"/>
    <property type="project" value="UniProtKB-KW"/>
</dbReference>
<dbReference type="EMBL" id="VZPB01000056">
    <property type="protein sequence ID" value="KAB0576607.1"/>
    <property type="molecule type" value="Genomic_DNA"/>
</dbReference>
<evidence type="ECO:0000313" key="5">
    <source>
        <dbReference type="EMBL" id="KAB0576607.1"/>
    </source>
</evidence>
<reference evidence="5 6" key="1">
    <citation type="submission" date="2019-09" db="EMBL/GenBank/DDBJ databases">
        <title>Draft genome sequences of 48 bacterial type strains from the CCUG.</title>
        <authorList>
            <person name="Tunovic T."/>
            <person name="Pineiro-Iglesias B."/>
            <person name="Unosson C."/>
            <person name="Inganas E."/>
            <person name="Ohlen M."/>
            <person name="Cardew S."/>
            <person name="Jensie-Markopoulos S."/>
            <person name="Salva-Serra F."/>
            <person name="Jaen-Luchoro D."/>
            <person name="Karlsson R."/>
            <person name="Svensson-Stadler L."/>
            <person name="Chun J."/>
            <person name="Moore E."/>
        </authorList>
    </citation>
    <scope>NUCLEOTIDE SEQUENCE [LARGE SCALE GENOMIC DNA]</scope>
    <source>
        <strain evidence="5 6">CCUG 30977</strain>
    </source>
</reference>
<comment type="caution">
    <text evidence="5">The sequence shown here is derived from an EMBL/GenBank/DDBJ whole genome shotgun (WGS) entry which is preliminary data.</text>
</comment>
<gene>
    <name evidence="5" type="ORF">F7Q92_17720</name>
</gene>
<dbReference type="NCBIfam" id="NF006123">
    <property type="entry name" value="PRK08267.1"/>
    <property type="match status" value="1"/>
</dbReference>
<dbReference type="Pfam" id="PF00106">
    <property type="entry name" value="adh_short"/>
    <property type="match status" value="1"/>
</dbReference>
<sequence length="260" mass="28129">MAHDTPSRCVLITGAATGIGRATARRFALEGWQVVAGDIDATGLADLVRGLGEARCLGLTLDVTDPAQWTAALATVRQRFGRLDLLVNNAGILISGPFADSPLERHHAVIDVNVKGLLNGCWLAHPLLAATPGAQVINLCSTAAIYGQASLATYSASKFAVRGLTEALSIEWEQDGIRVQDLMPLFVQTAMVLDMDAQSIRRLGVRLTAEDVADQVWHTARARGWGRVHWPVGPLARWLFRLSGSGPQWLERWLARRIAA</sequence>
<name>A0A643F9A9_IDEDE</name>
<dbReference type="InterPro" id="IPR057326">
    <property type="entry name" value="KR_dom"/>
</dbReference>
<keyword evidence="6" id="KW-1185">Reference proteome</keyword>
<evidence type="ECO:0000256" key="3">
    <source>
        <dbReference type="RuleBase" id="RU000363"/>
    </source>
</evidence>
<evidence type="ECO:0000256" key="1">
    <source>
        <dbReference type="ARBA" id="ARBA00006484"/>
    </source>
</evidence>
<evidence type="ECO:0000313" key="6">
    <source>
        <dbReference type="Proteomes" id="UP000430120"/>
    </source>
</evidence>
<dbReference type="PANTHER" id="PTHR43669">
    <property type="entry name" value="5-KETO-D-GLUCONATE 5-REDUCTASE"/>
    <property type="match status" value="1"/>
</dbReference>